<dbReference type="CDD" id="cd00392">
    <property type="entry name" value="Ribosomal_L13"/>
    <property type="match status" value="1"/>
</dbReference>
<dbReference type="GO" id="GO:0003735">
    <property type="term" value="F:structural constituent of ribosome"/>
    <property type="evidence" value="ECO:0007669"/>
    <property type="project" value="InterPro"/>
</dbReference>
<reference evidence="4" key="1">
    <citation type="journal article" date="2014" name="Front. Microbiol.">
        <title>High frequency of phylogenetically diverse reductive dehalogenase-homologous genes in deep subseafloor sedimentary metagenomes.</title>
        <authorList>
            <person name="Kawai M."/>
            <person name="Futagami T."/>
            <person name="Toyoda A."/>
            <person name="Takaki Y."/>
            <person name="Nishi S."/>
            <person name="Hori S."/>
            <person name="Arai W."/>
            <person name="Tsubouchi T."/>
            <person name="Morono Y."/>
            <person name="Uchiyama I."/>
            <person name="Ito T."/>
            <person name="Fujiyama A."/>
            <person name="Inagaki F."/>
            <person name="Takami H."/>
        </authorList>
    </citation>
    <scope>NUCLEOTIDE SEQUENCE</scope>
    <source>
        <strain evidence="4">Expedition CK06-06</strain>
    </source>
</reference>
<sequence length="138" mass="15731">MIIDANNLILGRMASFAAKQALLGEEINIINCEKAIITGNKKQILAKYKEKIKMGKPQKGPFIPRRAERFVKRTIRGMLPHKQEKGRKAFKRVKCYVNVPEEFKDKKAEAIEKADITKVPNLKHITVEDICKSIGGKW</sequence>
<dbReference type="GO" id="GO:0017148">
    <property type="term" value="P:negative regulation of translation"/>
    <property type="evidence" value="ECO:0007669"/>
    <property type="project" value="TreeGrafter"/>
</dbReference>
<dbReference type="GO" id="GO:0022625">
    <property type="term" value="C:cytosolic large ribosomal subunit"/>
    <property type="evidence" value="ECO:0007669"/>
    <property type="project" value="TreeGrafter"/>
</dbReference>
<name>X0TYS6_9ZZZZ</name>
<evidence type="ECO:0008006" key="5">
    <source>
        <dbReference type="Google" id="ProtNLM"/>
    </source>
</evidence>
<accession>X0TYS6</accession>
<dbReference type="SUPFAM" id="SSF52161">
    <property type="entry name" value="Ribosomal protein L13"/>
    <property type="match status" value="1"/>
</dbReference>
<evidence type="ECO:0000256" key="3">
    <source>
        <dbReference type="ARBA" id="ARBA00023274"/>
    </source>
</evidence>
<comment type="similarity">
    <text evidence="1">Belongs to the universal ribosomal protein uL13 family.</text>
</comment>
<dbReference type="GO" id="GO:0006412">
    <property type="term" value="P:translation"/>
    <property type="evidence" value="ECO:0007669"/>
    <property type="project" value="InterPro"/>
</dbReference>
<evidence type="ECO:0000256" key="2">
    <source>
        <dbReference type="ARBA" id="ARBA00022980"/>
    </source>
</evidence>
<keyword evidence="2" id="KW-0689">Ribosomal protein</keyword>
<dbReference type="EMBL" id="BARS01015690">
    <property type="protein sequence ID" value="GAF93287.1"/>
    <property type="molecule type" value="Genomic_DNA"/>
</dbReference>
<keyword evidence="3" id="KW-0687">Ribonucleoprotein</keyword>
<gene>
    <name evidence="4" type="ORF">S01H1_25924</name>
</gene>
<dbReference type="GO" id="GO:0003729">
    <property type="term" value="F:mRNA binding"/>
    <property type="evidence" value="ECO:0007669"/>
    <property type="project" value="TreeGrafter"/>
</dbReference>
<dbReference type="AlphaFoldDB" id="X0TYS6"/>
<evidence type="ECO:0000256" key="1">
    <source>
        <dbReference type="ARBA" id="ARBA00006227"/>
    </source>
</evidence>
<dbReference type="PANTHER" id="PTHR11545:SF3">
    <property type="entry name" value="LARGE RIBOSOMAL SUBUNIT PROTEIN UL13"/>
    <property type="match status" value="1"/>
</dbReference>
<evidence type="ECO:0000313" key="4">
    <source>
        <dbReference type="EMBL" id="GAF93287.1"/>
    </source>
</evidence>
<comment type="caution">
    <text evidence="4">The sequence shown here is derived from an EMBL/GenBank/DDBJ whole genome shotgun (WGS) entry which is preliminary data.</text>
</comment>
<dbReference type="NCBIfam" id="TIGR01077">
    <property type="entry name" value="L13_A_E"/>
    <property type="match status" value="1"/>
</dbReference>
<dbReference type="Pfam" id="PF00572">
    <property type="entry name" value="Ribosomal_L13"/>
    <property type="match status" value="1"/>
</dbReference>
<proteinExistence type="inferred from homology"/>
<organism evidence="4">
    <name type="scientific">marine sediment metagenome</name>
    <dbReference type="NCBI Taxonomy" id="412755"/>
    <lineage>
        <taxon>unclassified sequences</taxon>
        <taxon>metagenomes</taxon>
        <taxon>ecological metagenomes</taxon>
    </lineage>
</organism>
<dbReference type="NCBIfam" id="NF005004">
    <property type="entry name" value="PRK06394.1"/>
    <property type="match status" value="1"/>
</dbReference>
<dbReference type="InterPro" id="IPR005755">
    <property type="entry name" value="Ribosomal_uL13_euk/arc"/>
</dbReference>
<dbReference type="InterPro" id="IPR005822">
    <property type="entry name" value="Ribosomal_uL13"/>
</dbReference>
<dbReference type="PIRSF" id="PIRSF002181">
    <property type="entry name" value="Ribosomal_L13"/>
    <property type="match status" value="1"/>
</dbReference>
<dbReference type="Gene3D" id="3.90.1180.10">
    <property type="entry name" value="Ribosomal protein L13"/>
    <property type="match status" value="1"/>
</dbReference>
<dbReference type="InterPro" id="IPR036899">
    <property type="entry name" value="Ribosomal_uL13_sf"/>
</dbReference>
<dbReference type="InterPro" id="IPR005823">
    <property type="entry name" value="Ribosomal_uL13_bac-type"/>
</dbReference>
<dbReference type="PANTHER" id="PTHR11545">
    <property type="entry name" value="RIBOSOMAL PROTEIN L13"/>
    <property type="match status" value="1"/>
</dbReference>
<protein>
    <recommendedName>
        <fullName evidence="5">50S ribosomal protein L13</fullName>
    </recommendedName>
</protein>